<keyword evidence="4" id="KW-1133">Transmembrane helix</keyword>
<evidence type="ECO:0000256" key="1">
    <source>
        <dbReference type="ARBA" id="ARBA00009995"/>
    </source>
</evidence>
<evidence type="ECO:0000256" key="2">
    <source>
        <dbReference type="ARBA" id="ARBA00022676"/>
    </source>
</evidence>
<evidence type="ECO:0008006" key="8">
    <source>
        <dbReference type="Google" id="ProtNLM"/>
    </source>
</evidence>
<comment type="similarity">
    <text evidence="1">Belongs to the UDP-glycosyltransferase family.</text>
</comment>
<feature type="chain" id="PRO_5042856443" description="UDP-glucuronosyltransferase" evidence="5">
    <location>
        <begin position="21"/>
        <end position="514"/>
    </location>
</feature>
<keyword evidence="4" id="KW-0472">Membrane</keyword>
<name>A0AAN7P2D2_9COLE</name>
<keyword evidence="7" id="KW-1185">Reference proteome</keyword>
<evidence type="ECO:0000256" key="5">
    <source>
        <dbReference type="SAM" id="SignalP"/>
    </source>
</evidence>
<dbReference type="CDD" id="cd03784">
    <property type="entry name" value="GT1_Gtf-like"/>
    <property type="match status" value="1"/>
</dbReference>
<dbReference type="Pfam" id="PF00201">
    <property type="entry name" value="UDPGT"/>
    <property type="match status" value="1"/>
</dbReference>
<accession>A0AAN7P2D2</accession>
<comment type="caution">
    <text evidence="6">The sequence shown here is derived from an EMBL/GenBank/DDBJ whole genome shotgun (WGS) entry which is preliminary data.</text>
</comment>
<evidence type="ECO:0000256" key="4">
    <source>
        <dbReference type="SAM" id="Phobius"/>
    </source>
</evidence>
<gene>
    <name evidence="6" type="ORF">RN001_014765</name>
</gene>
<dbReference type="GO" id="GO:0008194">
    <property type="term" value="F:UDP-glycosyltransferase activity"/>
    <property type="evidence" value="ECO:0007669"/>
    <property type="project" value="InterPro"/>
</dbReference>
<sequence length="514" mass="58862">MYKLVVVFCVIIVAATIGDTARILGIVPTPSYSHQVVFQPIWKELSLRGHQVTTITTDPINDPALVNLTEIDMHFFYQGKDERIKKIMHKSVLEFSYLMMKTYHEMAHVFLSHQNVQNLIKNDTEKFDVVMVELGVTAIFAFAKRFNAPLIVISSMDAPSFLQSLMGNPTHPIVYPDMIFETDEHPTIWERLVLTGFSLLLEIVKIVLVAPQQSLIDKYFGPNYPTITELQQEISLALVNSDPIFHKVKPLLPTIVQFGGGSHRTTPKPLPEKLRAVLDASQNGFIYFSLGSNVKSEILSNDKQKLFMETFAELPYTVLWKFENDSWPNKPKNVYTSKWFPQQDIFKHSNIKLFITQGGLQSIDEAIYDHVPMVVMPFFGDQPFNAKKIVKKGFGLSLNYPTLTKKEFKETILGVINNPQYRNKIKKLAELASDQPMTGLEKAIWWTEYVIRHNGTKHLRSPLLDIPFYQYYFLDIILVVATALLVLISFVFFTLKLLCKVVKMLIPIKKLKKS</sequence>
<feature type="signal peptide" evidence="5">
    <location>
        <begin position="1"/>
        <end position="20"/>
    </location>
</feature>
<dbReference type="AlphaFoldDB" id="A0AAN7P2D2"/>
<keyword evidence="2" id="KW-0328">Glycosyltransferase</keyword>
<keyword evidence="4" id="KW-0812">Transmembrane</keyword>
<dbReference type="Gene3D" id="3.40.50.2000">
    <property type="entry name" value="Glycogen Phosphorylase B"/>
    <property type="match status" value="2"/>
</dbReference>
<evidence type="ECO:0000313" key="7">
    <source>
        <dbReference type="Proteomes" id="UP001353858"/>
    </source>
</evidence>
<protein>
    <recommendedName>
        <fullName evidence="8">UDP-glucuronosyltransferase</fullName>
    </recommendedName>
</protein>
<reference evidence="7" key="1">
    <citation type="submission" date="2023-01" db="EMBL/GenBank/DDBJ databases">
        <title>Key to firefly adult light organ development and bioluminescence: homeobox transcription factors regulate luciferase expression and transportation to peroxisome.</title>
        <authorList>
            <person name="Fu X."/>
        </authorList>
    </citation>
    <scope>NUCLEOTIDE SEQUENCE [LARGE SCALE GENOMIC DNA]</scope>
</reference>
<keyword evidence="3" id="KW-0808">Transferase</keyword>
<evidence type="ECO:0000256" key="3">
    <source>
        <dbReference type="ARBA" id="ARBA00022679"/>
    </source>
</evidence>
<proteinExistence type="inferred from homology"/>
<feature type="transmembrane region" description="Helical" evidence="4">
    <location>
        <begin position="471"/>
        <end position="495"/>
    </location>
</feature>
<dbReference type="SUPFAM" id="SSF53756">
    <property type="entry name" value="UDP-Glycosyltransferase/glycogen phosphorylase"/>
    <property type="match status" value="1"/>
</dbReference>
<dbReference type="PANTHER" id="PTHR48043">
    <property type="entry name" value="EG:EG0003.4 PROTEIN-RELATED"/>
    <property type="match status" value="1"/>
</dbReference>
<keyword evidence="5" id="KW-0732">Signal</keyword>
<dbReference type="EMBL" id="JARPUR010000007">
    <property type="protein sequence ID" value="KAK4872736.1"/>
    <property type="molecule type" value="Genomic_DNA"/>
</dbReference>
<dbReference type="FunFam" id="3.40.50.2000:FF:000050">
    <property type="entry name" value="UDP-glucuronosyltransferase"/>
    <property type="match status" value="1"/>
</dbReference>
<dbReference type="Proteomes" id="UP001353858">
    <property type="component" value="Unassembled WGS sequence"/>
</dbReference>
<dbReference type="PANTHER" id="PTHR48043:SF159">
    <property type="entry name" value="EG:EG0003.4 PROTEIN-RELATED"/>
    <property type="match status" value="1"/>
</dbReference>
<evidence type="ECO:0000313" key="6">
    <source>
        <dbReference type="EMBL" id="KAK4872736.1"/>
    </source>
</evidence>
<organism evidence="6 7">
    <name type="scientific">Aquatica leii</name>
    <dbReference type="NCBI Taxonomy" id="1421715"/>
    <lineage>
        <taxon>Eukaryota</taxon>
        <taxon>Metazoa</taxon>
        <taxon>Ecdysozoa</taxon>
        <taxon>Arthropoda</taxon>
        <taxon>Hexapoda</taxon>
        <taxon>Insecta</taxon>
        <taxon>Pterygota</taxon>
        <taxon>Neoptera</taxon>
        <taxon>Endopterygota</taxon>
        <taxon>Coleoptera</taxon>
        <taxon>Polyphaga</taxon>
        <taxon>Elateriformia</taxon>
        <taxon>Elateroidea</taxon>
        <taxon>Lampyridae</taxon>
        <taxon>Luciolinae</taxon>
        <taxon>Aquatica</taxon>
    </lineage>
</organism>
<dbReference type="InterPro" id="IPR002213">
    <property type="entry name" value="UDP_glucos_trans"/>
</dbReference>
<dbReference type="InterPro" id="IPR050271">
    <property type="entry name" value="UDP-glycosyltransferase"/>
</dbReference>